<feature type="region of interest" description="Disordered" evidence="1">
    <location>
        <begin position="444"/>
        <end position="502"/>
    </location>
</feature>
<organism evidence="3">
    <name type="scientific">uncultured Thermomicrobiales bacterium</name>
    <dbReference type="NCBI Taxonomy" id="1645740"/>
    <lineage>
        <taxon>Bacteria</taxon>
        <taxon>Pseudomonadati</taxon>
        <taxon>Thermomicrobiota</taxon>
        <taxon>Thermomicrobia</taxon>
        <taxon>Thermomicrobiales</taxon>
        <taxon>environmental samples</taxon>
    </lineage>
</organism>
<feature type="compositionally biased region" description="Pro residues" evidence="1">
    <location>
        <begin position="763"/>
        <end position="773"/>
    </location>
</feature>
<sequence>MQNLLGRLNARSEGDLERIAAFWHVPLPDGPRHRRVGALYRALTDPRSARDVWAALSDNQRPLVRLLALIDPPGLTVAEIAGRLGADEGTVREIAVTLYRAGVVARQGDDDPLPEGVAPVLFLPREVALLFRRIFDEMEAGDLGETPLRALLELIDDTELESAARTWGSRVIPGLRGRDDLIEQILRLVADRDRLDNVVATRRRESRQVWDLLRERAGEGPVALTEVASRVGLDGAGLRPRVRLRETLADLEEALLVWHTYRGDERALFIPADLRRAGTPGPDLPPLSPVLPGTVQSGPWRPAEALAWDLLTTLRDLALPGAPEIDDPEDIPRPWSRGLNRRLWYRGEDLPPTGYLPFLLALGRAAGLLRVETDDPDHPWSVATGAARAWRDLSFPGQMETLRSRWLAHPDWVEGTGRGDLDVWGADWRGFRRRLLGHLASLPHPADDAGGTSPGDAATSPAPDNATDAPGPVEEGSGGVTPRPTVAAEDPEPGENDGGPWYPLDDLAAWVAARDADLLGPTFTVASARHPSGEGLDDAGRRRAAVAQAVGIALETALAWFGVVEVRGRGRDPRVVRVIDPATTGPVPTERSESERGDRAALAVHADGTIDLLAPTPLRVWSLATFTEAESLDRVSRYRLTAKSFQRALAAGFDQAQVTGFLSRQAGGDLPRPVRDRLDEWVRQYRRVTLRHAMVLEPDDSAALADLRREIEARGLRAAPLDGTRLLVEAAPAAIDALRAHLAASHYAPRWGDTDAPGGTPVAPSPATPSPPPGRDRPARPTRRG</sequence>
<dbReference type="AlphaFoldDB" id="A0A6J4UWZ8"/>
<protein>
    <recommendedName>
        <fullName evidence="2">Helicase XPB/Ssl2 N-terminal domain-containing protein</fullName>
    </recommendedName>
</protein>
<dbReference type="InterPro" id="IPR032830">
    <property type="entry name" value="XPB/Ssl2_N"/>
</dbReference>
<reference evidence="3" key="1">
    <citation type="submission" date="2020-02" db="EMBL/GenBank/DDBJ databases">
        <authorList>
            <person name="Meier V. D."/>
        </authorList>
    </citation>
    <scope>NUCLEOTIDE SEQUENCE</scope>
    <source>
        <strain evidence="3">AVDCRST_MAG70</strain>
    </source>
</reference>
<proteinExistence type="predicted"/>
<dbReference type="Pfam" id="PF13625">
    <property type="entry name" value="Helicase_C_3"/>
    <property type="match status" value="1"/>
</dbReference>
<gene>
    <name evidence="3" type="ORF">AVDCRST_MAG70-1517</name>
</gene>
<name>A0A6J4UWZ8_9BACT</name>
<evidence type="ECO:0000313" key="3">
    <source>
        <dbReference type="EMBL" id="CAA9559139.1"/>
    </source>
</evidence>
<feature type="domain" description="Helicase XPB/Ssl2 N-terminal" evidence="2">
    <location>
        <begin position="621"/>
        <end position="718"/>
    </location>
</feature>
<accession>A0A6J4UWZ8</accession>
<feature type="region of interest" description="Disordered" evidence="1">
    <location>
        <begin position="749"/>
        <end position="785"/>
    </location>
</feature>
<dbReference type="EMBL" id="CADCWH010000242">
    <property type="protein sequence ID" value="CAA9559139.1"/>
    <property type="molecule type" value="Genomic_DNA"/>
</dbReference>
<evidence type="ECO:0000259" key="2">
    <source>
        <dbReference type="Pfam" id="PF13625"/>
    </source>
</evidence>
<evidence type="ECO:0000256" key="1">
    <source>
        <dbReference type="SAM" id="MobiDB-lite"/>
    </source>
</evidence>